<dbReference type="EMBL" id="MGAV01000012">
    <property type="protein sequence ID" value="OGK55039.1"/>
    <property type="molecule type" value="Genomic_DNA"/>
</dbReference>
<dbReference type="InterPro" id="IPR008964">
    <property type="entry name" value="Invasin/intimin_cell_adhesion"/>
</dbReference>
<dbReference type="Pfam" id="PF13115">
    <property type="entry name" value="YtkA"/>
    <property type="match status" value="1"/>
</dbReference>
<feature type="domain" description="YtkA-like" evidence="1">
    <location>
        <begin position="45"/>
        <end position="105"/>
    </location>
</feature>
<dbReference type="SUPFAM" id="SSF49373">
    <property type="entry name" value="Invasin/intimin cell-adhesion fragments"/>
    <property type="match status" value="1"/>
</dbReference>
<dbReference type="InterPro" id="IPR032693">
    <property type="entry name" value="YtkA-like_dom"/>
</dbReference>
<gene>
    <name evidence="2" type="ORF">A3H78_01010</name>
</gene>
<dbReference type="AlphaFoldDB" id="A0A1F7JHG4"/>
<protein>
    <recommendedName>
        <fullName evidence="1">YtkA-like domain-containing protein</fullName>
    </recommendedName>
</protein>
<comment type="caution">
    <text evidence="2">The sequence shown here is derived from an EMBL/GenBank/DDBJ whole genome shotgun (WGS) entry which is preliminary data.</text>
</comment>
<organism evidence="2 3">
    <name type="scientific">Candidatus Roizmanbacteria bacterium RIFCSPLOWO2_02_FULL_36_11</name>
    <dbReference type="NCBI Taxonomy" id="1802071"/>
    <lineage>
        <taxon>Bacteria</taxon>
        <taxon>Candidatus Roizmaniibacteriota</taxon>
    </lineage>
</organism>
<evidence type="ECO:0000313" key="2">
    <source>
        <dbReference type="EMBL" id="OGK55039.1"/>
    </source>
</evidence>
<reference evidence="2 3" key="1">
    <citation type="journal article" date="2016" name="Nat. Commun.">
        <title>Thousands of microbial genomes shed light on interconnected biogeochemical processes in an aquifer system.</title>
        <authorList>
            <person name="Anantharaman K."/>
            <person name="Brown C.T."/>
            <person name="Hug L.A."/>
            <person name="Sharon I."/>
            <person name="Castelle C.J."/>
            <person name="Probst A.J."/>
            <person name="Thomas B.C."/>
            <person name="Singh A."/>
            <person name="Wilkins M.J."/>
            <person name="Karaoz U."/>
            <person name="Brodie E.L."/>
            <person name="Williams K.H."/>
            <person name="Hubbard S.S."/>
            <person name="Banfield J.F."/>
        </authorList>
    </citation>
    <scope>NUCLEOTIDE SEQUENCE [LARGE SCALE GENOMIC DNA]</scope>
</reference>
<accession>A0A1F7JHG4</accession>
<dbReference type="Gene3D" id="2.60.40.10">
    <property type="entry name" value="Immunoglobulins"/>
    <property type="match status" value="1"/>
</dbReference>
<evidence type="ECO:0000313" key="3">
    <source>
        <dbReference type="Proteomes" id="UP000177418"/>
    </source>
</evidence>
<evidence type="ECO:0000259" key="1">
    <source>
        <dbReference type="Pfam" id="PF13115"/>
    </source>
</evidence>
<proteinExistence type="predicted"/>
<dbReference type="Proteomes" id="UP000177418">
    <property type="component" value="Unassembled WGS sequence"/>
</dbReference>
<dbReference type="InterPro" id="IPR013783">
    <property type="entry name" value="Ig-like_fold"/>
</dbReference>
<name>A0A1F7JHG4_9BACT</name>
<sequence>MALGVFILIIGFLGYRVMTLSSTGSSSELISLTTDPNQLRLGFANFIIAVKDEKGQPVNNATVFFDLNMTTMNMGTQQGNATSQGDGTYTAMGKLTMKGPWKISTKITMPDGKEMDKDFMVNVN</sequence>